<protein>
    <recommendedName>
        <fullName evidence="9">NOL1/NOP2/Sun domain family member 4</fullName>
    </recommendedName>
</protein>
<dbReference type="Pfam" id="PF01189">
    <property type="entry name" value="Methyltr_RsmB-F"/>
    <property type="match status" value="1"/>
</dbReference>
<keyword evidence="2" id="KW-0698">rRNA processing</keyword>
<evidence type="ECO:0000313" key="13">
    <source>
        <dbReference type="EMBL" id="KAF2859553.1"/>
    </source>
</evidence>
<dbReference type="Gene3D" id="3.40.50.150">
    <property type="entry name" value="Vaccinia Virus protein VP39"/>
    <property type="match status" value="1"/>
</dbReference>
<dbReference type="PANTHER" id="PTHR22808:SF3">
    <property type="entry name" value="5-METHYLCYTOSINE RRNA METHYLTRANSFERASE NSUN4"/>
    <property type="match status" value="1"/>
</dbReference>
<dbReference type="PROSITE" id="PS51686">
    <property type="entry name" value="SAM_MT_RSMB_NOP"/>
    <property type="match status" value="1"/>
</dbReference>
<feature type="non-terminal residue" evidence="13">
    <location>
        <position position="1"/>
    </location>
</feature>
<dbReference type="Proteomes" id="UP000799421">
    <property type="component" value="Unassembled WGS sequence"/>
</dbReference>
<organism evidence="13 14">
    <name type="scientific">Piedraia hortae CBS 480.64</name>
    <dbReference type="NCBI Taxonomy" id="1314780"/>
    <lineage>
        <taxon>Eukaryota</taxon>
        <taxon>Fungi</taxon>
        <taxon>Dikarya</taxon>
        <taxon>Ascomycota</taxon>
        <taxon>Pezizomycotina</taxon>
        <taxon>Dothideomycetes</taxon>
        <taxon>Dothideomycetidae</taxon>
        <taxon>Capnodiales</taxon>
        <taxon>Piedraiaceae</taxon>
        <taxon>Piedraia</taxon>
    </lineage>
</organism>
<evidence type="ECO:0000256" key="4">
    <source>
        <dbReference type="ARBA" id="ARBA00022679"/>
    </source>
</evidence>
<evidence type="ECO:0000259" key="12">
    <source>
        <dbReference type="PROSITE" id="PS51686"/>
    </source>
</evidence>
<dbReference type="PRINTS" id="PR02008">
    <property type="entry name" value="RCMTFAMILY"/>
</dbReference>
<dbReference type="AlphaFoldDB" id="A0A6A7BWQ0"/>
<dbReference type="PANTHER" id="PTHR22808">
    <property type="entry name" value="NCL1 YEAST -RELATED NOL1/NOP2/FMU SUN DOMAIN-CONTAINING"/>
    <property type="match status" value="1"/>
</dbReference>
<evidence type="ECO:0000256" key="2">
    <source>
        <dbReference type="ARBA" id="ARBA00022552"/>
    </source>
</evidence>
<keyword evidence="4 11" id="KW-0808">Transferase</keyword>
<dbReference type="GO" id="GO:0005762">
    <property type="term" value="C:mitochondrial large ribosomal subunit"/>
    <property type="evidence" value="ECO:0007669"/>
    <property type="project" value="TreeGrafter"/>
</dbReference>
<dbReference type="SUPFAM" id="SSF53335">
    <property type="entry name" value="S-adenosyl-L-methionine-dependent methyltransferases"/>
    <property type="match status" value="1"/>
</dbReference>
<evidence type="ECO:0000256" key="6">
    <source>
        <dbReference type="ARBA" id="ARBA00022884"/>
    </source>
</evidence>
<accession>A0A6A7BWQ0</accession>
<dbReference type="InterPro" id="IPR049560">
    <property type="entry name" value="MeTrfase_RsmB-F_NOP2_cat"/>
</dbReference>
<name>A0A6A7BWQ0_9PEZI</name>
<dbReference type="GO" id="GO:0008173">
    <property type="term" value="F:RNA methyltransferase activity"/>
    <property type="evidence" value="ECO:0007669"/>
    <property type="project" value="InterPro"/>
</dbReference>
<proteinExistence type="inferred from homology"/>
<dbReference type="EMBL" id="MU005991">
    <property type="protein sequence ID" value="KAF2859553.1"/>
    <property type="molecule type" value="Genomic_DNA"/>
</dbReference>
<feature type="domain" description="SAM-dependent MTase RsmB/NOP-type" evidence="12">
    <location>
        <begin position="12"/>
        <end position="310"/>
    </location>
</feature>
<evidence type="ECO:0000256" key="7">
    <source>
        <dbReference type="ARBA" id="ARBA00022946"/>
    </source>
</evidence>
<keyword evidence="14" id="KW-1185">Reference proteome</keyword>
<feature type="binding site" evidence="11">
    <location>
        <begin position="106"/>
        <end position="112"/>
    </location>
    <ligand>
        <name>S-adenosyl-L-methionine</name>
        <dbReference type="ChEBI" id="CHEBI:59789"/>
    </ligand>
</feature>
<reference evidence="13" key="1">
    <citation type="journal article" date="2020" name="Stud. Mycol.">
        <title>101 Dothideomycetes genomes: a test case for predicting lifestyles and emergence of pathogens.</title>
        <authorList>
            <person name="Haridas S."/>
            <person name="Albert R."/>
            <person name="Binder M."/>
            <person name="Bloem J."/>
            <person name="Labutti K."/>
            <person name="Salamov A."/>
            <person name="Andreopoulos B."/>
            <person name="Baker S."/>
            <person name="Barry K."/>
            <person name="Bills G."/>
            <person name="Bluhm B."/>
            <person name="Cannon C."/>
            <person name="Castanera R."/>
            <person name="Culley D."/>
            <person name="Daum C."/>
            <person name="Ezra D."/>
            <person name="Gonzalez J."/>
            <person name="Henrissat B."/>
            <person name="Kuo A."/>
            <person name="Liang C."/>
            <person name="Lipzen A."/>
            <person name="Lutzoni F."/>
            <person name="Magnuson J."/>
            <person name="Mondo S."/>
            <person name="Nolan M."/>
            <person name="Ohm R."/>
            <person name="Pangilinan J."/>
            <person name="Park H.-J."/>
            <person name="Ramirez L."/>
            <person name="Alfaro M."/>
            <person name="Sun H."/>
            <person name="Tritt A."/>
            <person name="Yoshinaga Y."/>
            <person name="Zwiers L.-H."/>
            <person name="Turgeon B."/>
            <person name="Goodwin S."/>
            <person name="Spatafora J."/>
            <person name="Crous P."/>
            <person name="Grigoriev I."/>
        </authorList>
    </citation>
    <scope>NUCLEOTIDE SEQUENCE</scope>
    <source>
        <strain evidence="13">CBS 480.64</strain>
    </source>
</reference>
<evidence type="ECO:0000256" key="1">
    <source>
        <dbReference type="ARBA" id="ARBA00004173"/>
    </source>
</evidence>
<gene>
    <name evidence="13" type="ORF">K470DRAFT_218977</name>
</gene>
<keyword evidence="7" id="KW-0809">Transit peptide</keyword>
<comment type="catalytic activity">
    <reaction evidence="10">
        <text>a cytidine in rRNA + S-adenosyl-L-methionine = a 5-methylcytidine in rRNA + S-adenosyl-L-homocysteine + H(+)</text>
        <dbReference type="Rhea" id="RHEA:61484"/>
        <dbReference type="Rhea" id="RHEA-COMP:15836"/>
        <dbReference type="Rhea" id="RHEA-COMP:15837"/>
        <dbReference type="ChEBI" id="CHEBI:15378"/>
        <dbReference type="ChEBI" id="CHEBI:57856"/>
        <dbReference type="ChEBI" id="CHEBI:59789"/>
        <dbReference type="ChEBI" id="CHEBI:74483"/>
        <dbReference type="ChEBI" id="CHEBI:82748"/>
    </reaction>
</comment>
<evidence type="ECO:0000256" key="9">
    <source>
        <dbReference type="ARBA" id="ARBA00042050"/>
    </source>
</evidence>
<feature type="binding site" evidence="11">
    <location>
        <position position="167"/>
    </location>
    <ligand>
        <name>S-adenosyl-L-methionine</name>
        <dbReference type="ChEBI" id="CHEBI:59789"/>
    </ligand>
</feature>
<evidence type="ECO:0000256" key="3">
    <source>
        <dbReference type="ARBA" id="ARBA00022603"/>
    </source>
</evidence>
<dbReference type="GO" id="GO:0003723">
    <property type="term" value="F:RNA binding"/>
    <property type="evidence" value="ECO:0007669"/>
    <property type="project" value="UniProtKB-UniRule"/>
</dbReference>
<evidence type="ECO:0000256" key="11">
    <source>
        <dbReference type="PROSITE-ProRule" id="PRU01023"/>
    </source>
</evidence>
<dbReference type="CDD" id="cd02440">
    <property type="entry name" value="AdoMet_MTases"/>
    <property type="match status" value="1"/>
</dbReference>
<evidence type="ECO:0000256" key="10">
    <source>
        <dbReference type="ARBA" id="ARBA00049302"/>
    </source>
</evidence>
<dbReference type="OrthoDB" id="427002at2759"/>
<sequence>TATMATFHDHFAATYGAERWEKSLYPALAKPTRHAVLANRYSDGKITGQKVEFPVENCEITCLLDDEFPQPQITNRPLTHWLLDAASVLAAALLDVSAGDKVLDLCAAPGGKSIALSQCLWHAENAASRLVVNESDSKRFARLKRNLKAYLPPRMMQSGLVQFSNLDASNASSLPSATFDKALVDVPCSSERHLIHNDLAAWRPASSKKLAATQVKLLMTALRACKIGAKVLYATCSIEPTENDGVIEKMMTQVEKERKKGAKWKVEVELLQDKALEIWAERTKFGWIVLPDHPAGGRWGPLYFARLSKMV</sequence>
<feature type="binding site" evidence="11">
    <location>
        <position position="134"/>
    </location>
    <ligand>
        <name>S-adenosyl-L-methionine</name>
        <dbReference type="ChEBI" id="CHEBI:59789"/>
    </ligand>
</feature>
<keyword evidence="6 11" id="KW-0694">RNA-binding</keyword>
<feature type="binding site" evidence="11">
    <location>
        <position position="185"/>
    </location>
    <ligand>
        <name>S-adenosyl-L-methionine</name>
        <dbReference type="ChEBI" id="CHEBI:59789"/>
    </ligand>
</feature>
<dbReference type="InterPro" id="IPR029063">
    <property type="entry name" value="SAM-dependent_MTases_sf"/>
</dbReference>
<evidence type="ECO:0000256" key="5">
    <source>
        <dbReference type="ARBA" id="ARBA00022691"/>
    </source>
</evidence>
<comment type="subcellular location">
    <subcellularLocation>
        <location evidence="1">Mitochondrion</location>
    </subcellularLocation>
</comment>
<keyword evidence="8" id="KW-0496">Mitochondrion</keyword>
<dbReference type="InterPro" id="IPR001678">
    <property type="entry name" value="MeTrfase_RsmB-F_NOP2_dom"/>
</dbReference>
<comment type="similarity">
    <text evidence="11">Belongs to the class I-like SAM-binding methyltransferase superfamily. RsmB/NOP family.</text>
</comment>
<evidence type="ECO:0000256" key="8">
    <source>
        <dbReference type="ARBA" id="ARBA00023128"/>
    </source>
</evidence>
<keyword evidence="5 11" id="KW-0949">S-adenosyl-L-methionine</keyword>
<dbReference type="InterPro" id="IPR023267">
    <property type="entry name" value="RCMT"/>
</dbReference>
<dbReference type="GO" id="GO:0031167">
    <property type="term" value="P:rRNA methylation"/>
    <property type="evidence" value="ECO:0007669"/>
    <property type="project" value="TreeGrafter"/>
</dbReference>
<keyword evidence="3 11" id="KW-0489">Methyltransferase</keyword>
<feature type="active site" description="Nucleophile" evidence="11">
    <location>
        <position position="236"/>
    </location>
</feature>
<evidence type="ECO:0000313" key="14">
    <source>
        <dbReference type="Proteomes" id="UP000799421"/>
    </source>
</evidence>